<protein>
    <recommendedName>
        <fullName evidence="3">DUF4105 domain-containing protein</fullName>
    </recommendedName>
</protein>
<reference evidence="1 2" key="1">
    <citation type="submission" date="2018-04" db="EMBL/GenBank/DDBJ databases">
        <title>Thalassorhabdus spongiae gen. nov., sp. nov., isolated from a marine sponge in South-West Iceland.</title>
        <authorList>
            <person name="Knobloch S."/>
            <person name="Daussin A."/>
            <person name="Johannsson R."/>
            <person name="Marteinsson V.T."/>
        </authorList>
    </citation>
    <scope>NUCLEOTIDE SEQUENCE [LARGE SCALE GENOMIC DNA]</scope>
    <source>
        <strain evidence="1 2">Hp12</strain>
    </source>
</reference>
<dbReference type="AlphaFoldDB" id="A0A2V1GVR5"/>
<dbReference type="EMBL" id="QDDL01000014">
    <property type="protein sequence ID" value="PVZ63901.1"/>
    <property type="molecule type" value="Genomic_DNA"/>
</dbReference>
<proteinExistence type="predicted"/>
<dbReference type="RefSeq" id="WP_116688985.1">
    <property type="nucleotide sequence ID" value="NZ_CAWNYD010000014.1"/>
</dbReference>
<keyword evidence="2" id="KW-1185">Reference proteome</keyword>
<comment type="caution">
    <text evidence="1">The sequence shown here is derived from an EMBL/GenBank/DDBJ whole genome shotgun (WGS) entry which is preliminary data.</text>
</comment>
<gene>
    <name evidence="1" type="ORF">DC094_20450</name>
</gene>
<evidence type="ECO:0008006" key="3">
    <source>
        <dbReference type="Google" id="ProtNLM"/>
    </source>
</evidence>
<organism evidence="1 2">
    <name type="scientific">Pelagibaculum spongiae</name>
    <dbReference type="NCBI Taxonomy" id="2080658"/>
    <lineage>
        <taxon>Bacteria</taxon>
        <taxon>Pseudomonadati</taxon>
        <taxon>Pseudomonadota</taxon>
        <taxon>Gammaproteobacteria</taxon>
        <taxon>Oceanospirillales</taxon>
        <taxon>Pelagibaculum</taxon>
    </lineage>
</organism>
<evidence type="ECO:0000313" key="1">
    <source>
        <dbReference type="EMBL" id="PVZ63901.1"/>
    </source>
</evidence>
<name>A0A2V1GVR5_9GAMM</name>
<accession>A0A2V1GVR5</accession>
<dbReference type="OrthoDB" id="9798884at2"/>
<evidence type="ECO:0000313" key="2">
    <source>
        <dbReference type="Proteomes" id="UP000244906"/>
    </source>
</evidence>
<dbReference type="Proteomes" id="UP000244906">
    <property type="component" value="Unassembled WGS sequence"/>
</dbReference>
<sequence length="248" mass="28893">MSREQISATVYVWLPYDQFNKTRDLFGNIGSYGHAAMQILENDESARLHNYVSWWPDGHAGKSSILPGKKFGAQKNISLMEDNRSERVSLGQISHQEQWRLLSLDQNNPQVIESLVHGNYAHRFLGLECSEWDYDDQVDQQVLKFLKNMFHFKHGAGASKQFLKPWSYNLSGLNCRAMIEEWASIRTKPDAHYRTLRKNCSTIVARVLRAGGIDQHTSFGNRHHLVWTPQMIFNLCQQYQKRQAKRRR</sequence>